<keyword evidence="3" id="KW-1185">Reference proteome</keyword>
<dbReference type="EMBL" id="CP117811">
    <property type="protein sequence ID" value="WDE95319.1"/>
    <property type="molecule type" value="Genomic_DNA"/>
</dbReference>
<evidence type="ECO:0000259" key="1">
    <source>
        <dbReference type="Pfam" id="PF01965"/>
    </source>
</evidence>
<dbReference type="Gene3D" id="3.40.50.880">
    <property type="match status" value="1"/>
</dbReference>
<organism evidence="2 3">
    <name type="scientific">Lentisphaera profundi</name>
    <dbReference type="NCBI Taxonomy" id="1658616"/>
    <lineage>
        <taxon>Bacteria</taxon>
        <taxon>Pseudomonadati</taxon>
        <taxon>Lentisphaerota</taxon>
        <taxon>Lentisphaeria</taxon>
        <taxon>Lentisphaerales</taxon>
        <taxon>Lentisphaeraceae</taxon>
        <taxon>Lentisphaera</taxon>
    </lineage>
</organism>
<dbReference type="SUPFAM" id="SSF52317">
    <property type="entry name" value="Class I glutamine amidotransferase-like"/>
    <property type="match status" value="1"/>
</dbReference>
<gene>
    <name evidence="2" type="primary">elbB</name>
    <name evidence="2" type="ORF">PQO03_06245</name>
</gene>
<accession>A0ABY7VRA1</accession>
<dbReference type="Proteomes" id="UP001214250">
    <property type="component" value="Chromosome 1"/>
</dbReference>
<protein>
    <submittedName>
        <fullName evidence="2">Isoprenoid biosynthesis glyoxalase ElbB</fullName>
        <ecNumber evidence="2">4.2.1.-</ecNumber>
    </submittedName>
</protein>
<dbReference type="InterPro" id="IPR002818">
    <property type="entry name" value="DJ-1/PfpI"/>
</dbReference>
<dbReference type="InterPro" id="IPR026041">
    <property type="entry name" value="ElbB"/>
</dbReference>
<feature type="domain" description="DJ-1/PfpI" evidence="1">
    <location>
        <begin position="12"/>
        <end position="142"/>
    </location>
</feature>
<dbReference type="PANTHER" id="PTHR10224:SF12">
    <property type="entry name" value="GLYOXALASE ELBB"/>
    <property type="match status" value="1"/>
</dbReference>
<dbReference type="InterPro" id="IPR029062">
    <property type="entry name" value="Class_I_gatase-like"/>
</dbReference>
<dbReference type="GO" id="GO:0016829">
    <property type="term" value="F:lyase activity"/>
    <property type="evidence" value="ECO:0007669"/>
    <property type="project" value="UniProtKB-KW"/>
</dbReference>
<dbReference type="PANTHER" id="PTHR10224">
    <property type="entry name" value="ES1 PROTEIN HOMOLOG, MITOCHONDRIAL"/>
    <property type="match status" value="1"/>
</dbReference>
<dbReference type="CDD" id="cd03133">
    <property type="entry name" value="GATase1_ES1"/>
    <property type="match status" value="1"/>
</dbReference>
<dbReference type="Pfam" id="PF01965">
    <property type="entry name" value="DJ-1_PfpI"/>
    <property type="match status" value="1"/>
</dbReference>
<dbReference type="RefSeq" id="WP_274148770.1">
    <property type="nucleotide sequence ID" value="NZ_CP117811.1"/>
</dbReference>
<dbReference type="PIRSF" id="PIRSF006320">
    <property type="entry name" value="Elb2"/>
    <property type="match status" value="1"/>
</dbReference>
<reference evidence="2 3" key="1">
    <citation type="submission" date="2023-02" db="EMBL/GenBank/DDBJ databases">
        <title>Genome sequence of Lentisphaera profundi SAORIC-696.</title>
        <authorList>
            <person name="Kim e."/>
            <person name="Cho J.-C."/>
            <person name="Choi A."/>
            <person name="Kang I."/>
        </authorList>
    </citation>
    <scope>NUCLEOTIDE SEQUENCE [LARGE SCALE GENOMIC DNA]</scope>
    <source>
        <strain evidence="2 3">SAORIC-696</strain>
    </source>
</reference>
<keyword evidence="2" id="KW-0456">Lyase</keyword>
<dbReference type="EC" id="4.2.1.-" evidence="2"/>
<evidence type="ECO:0000313" key="2">
    <source>
        <dbReference type="EMBL" id="WDE95319.1"/>
    </source>
</evidence>
<dbReference type="NCBIfam" id="NF008747">
    <property type="entry name" value="PRK11780.1"/>
    <property type="match status" value="1"/>
</dbReference>
<sequence length="215" mass="23084">MNIAVVLSGAGVFDGSEIHEATLTLLALDQAGVKYQCMAPNVEQYANVNHLNNEPSQNKRNVLEESARIARGEILDLAEVKSEDYDALILPGGFGAALNLCDFALKGPDCTVNQEVEKLILEFFQDRKVIAAMCIAPALLAKVLGKEEVLLTIGNDEGTADAIEACGAIHRDCTVGDIVVDEANKLVTTPAYMLAKGPAEAWLGIEKLVKKVINY</sequence>
<name>A0ABY7VRA1_9BACT</name>
<evidence type="ECO:0000313" key="3">
    <source>
        <dbReference type="Proteomes" id="UP001214250"/>
    </source>
</evidence>
<proteinExistence type="predicted"/>